<gene>
    <name evidence="7" type="ORF">N656DRAFT_563851</name>
</gene>
<evidence type="ECO:0000313" key="8">
    <source>
        <dbReference type="Proteomes" id="UP001302812"/>
    </source>
</evidence>
<dbReference type="GeneID" id="89934232"/>
<comment type="caution">
    <text evidence="7">The sequence shown here is derived from an EMBL/GenBank/DDBJ whole genome shotgun (WGS) entry which is preliminary data.</text>
</comment>
<evidence type="ECO:0000313" key="7">
    <source>
        <dbReference type="EMBL" id="KAK4107022.1"/>
    </source>
</evidence>
<evidence type="ECO:0000256" key="3">
    <source>
        <dbReference type="ARBA" id="ARBA00004370"/>
    </source>
</evidence>
<dbReference type="GO" id="GO:0005739">
    <property type="term" value="C:mitochondrion"/>
    <property type="evidence" value="ECO:0007669"/>
    <property type="project" value="UniProtKB-SubCell"/>
</dbReference>
<proteinExistence type="predicted"/>
<comment type="subcellular location">
    <subcellularLocation>
        <location evidence="2">Endoplasmic reticulum</location>
    </subcellularLocation>
    <subcellularLocation>
        <location evidence="3">Membrane</location>
    </subcellularLocation>
    <subcellularLocation>
        <location evidence="1">Mitochondrion</location>
    </subcellularLocation>
</comment>
<evidence type="ECO:0000256" key="5">
    <source>
        <dbReference type="ARBA" id="ARBA00023128"/>
    </source>
</evidence>
<accession>A0AAN6T7Q5</accession>
<dbReference type="AlphaFoldDB" id="A0AAN6T7Q5"/>
<keyword evidence="4" id="KW-0256">Endoplasmic reticulum</keyword>
<keyword evidence="5" id="KW-0496">Mitochondrion</keyword>
<evidence type="ECO:0000256" key="2">
    <source>
        <dbReference type="ARBA" id="ARBA00004240"/>
    </source>
</evidence>
<dbReference type="Proteomes" id="UP001302812">
    <property type="component" value="Unassembled WGS sequence"/>
</dbReference>
<dbReference type="InterPro" id="IPR052374">
    <property type="entry name" value="SERAC1"/>
</dbReference>
<protein>
    <submittedName>
        <fullName evidence="7">Uncharacterized protein</fullName>
    </submittedName>
</protein>
<dbReference type="GO" id="GO:0016020">
    <property type="term" value="C:membrane"/>
    <property type="evidence" value="ECO:0007669"/>
    <property type="project" value="UniProtKB-SubCell"/>
</dbReference>
<dbReference type="GO" id="GO:0005783">
    <property type="term" value="C:endoplasmic reticulum"/>
    <property type="evidence" value="ECO:0007669"/>
    <property type="project" value="UniProtKB-SubCell"/>
</dbReference>
<organism evidence="7 8">
    <name type="scientific">Canariomyces notabilis</name>
    <dbReference type="NCBI Taxonomy" id="2074819"/>
    <lineage>
        <taxon>Eukaryota</taxon>
        <taxon>Fungi</taxon>
        <taxon>Dikarya</taxon>
        <taxon>Ascomycota</taxon>
        <taxon>Pezizomycotina</taxon>
        <taxon>Sordariomycetes</taxon>
        <taxon>Sordariomycetidae</taxon>
        <taxon>Sordariales</taxon>
        <taxon>Chaetomiaceae</taxon>
        <taxon>Canariomyces</taxon>
    </lineage>
</organism>
<evidence type="ECO:0000256" key="6">
    <source>
        <dbReference type="ARBA" id="ARBA00023136"/>
    </source>
</evidence>
<evidence type="ECO:0000256" key="4">
    <source>
        <dbReference type="ARBA" id="ARBA00022824"/>
    </source>
</evidence>
<dbReference type="RefSeq" id="XP_064664592.1">
    <property type="nucleotide sequence ID" value="XM_064810108.1"/>
</dbReference>
<keyword evidence="8" id="KW-1185">Reference proteome</keyword>
<sequence>MMGEPNRSWHHVTESHGQCIWLRDALPKHVPGARVMLFSYDSGLDGNWNMLSPNWLTCIAMNLLKSIENWREQNNPDFSRPVAFIARGLGGVIVKKIFFETPHRPDDMSSWEDMILNILLADHSPTSPCRNISSRAGNLIKDVEEVTALFSRPSTTRHNSTNMFRKDEEMKVVEESIE</sequence>
<dbReference type="PANTHER" id="PTHR48182">
    <property type="entry name" value="PROTEIN SERAC1"/>
    <property type="match status" value="1"/>
</dbReference>
<reference evidence="7" key="2">
    <citation type="submission" date="2023-05" db="EMBL/GenBank/DDBJ databases">
        <authorList>
            <consortium name="Lawrence Berkeley National Laboratory"/>
            <person name="Steindorff A."/>
            <person name="Hensen N."/>
            <person name="Bonometti L."/>
            <person name="Westerberg I."/>
            <person name="Brannstrom I.O."/>
            <person name="Guillou S."/>
            <person name="Cros-Aarteil S."/>
            <person name="Calhoun S."/>
            <person name="Haridas S."/>
            <person name="Kuo A."/>
            <person name="Mondo S."/>
            <person name="Pangilinan J."/>
            <person name="Riley R."/>
            <person name="Labutti K."/>
            <person name="Andreopoulos B."/>
            <person name="Lipzen A."/>
            <person name="Chen C."/>
            <person name="Yanf M."/>
            <person name="Daum C."/>
            <person name="Ng V."/>
            <person name="Clum A."/>
            <person name="Ohm R."/>
            <person name="Martin F."/>
            <person name="Silar P."/>
            <person name="Natvig D."/>
            <person name="Lalanne C."/>
            <person name="Gautier V."/>
            <person name="Ament-Velasquez S.L."/>
            <person name="Kruys A."/>
            <person name="Hutchinson M.I."/>
            <person name="Powell A.J."/>
            <person name="Barry K."/>
            <person name="Miller A.N."/>
            <person name="Grigoriev I.V."/>
            <person name="Debuchy R."/>
            <person name="Gladieux P."/>
            <person name="Thoren M.H."/>
            <person name="Johannesson H."/>
        </authorList>
    </citation>
    <scope>NUCLEOTIDE SEQUENCE</scope>
    <source>
        <strain evidence="7">CBS 508.74</strain>
    </source>
</reference>
<evidence type="ECO:0000256" key="1">
    <source>
        <dbReference type="ARBA" id="ARBA00004173"/>
    </source>
</evidence>
<dbReference type="EMBL" id="MU853387">
    <property type="protein sequence ID" value="KAK4107022.1"/>
    <property type="molecule type" value="Genomic_DNA"/>
</dbReference>
<dbReference type="PANTHER" id="PTHR48182:SF2">
    <property type="entry name" value="PROTEIN SERAC1"/>
    <property type="match status" value="1"/>
</dbReference>
<reference evidence="7" key="1">
    <citation type="journal article" date="2023" name="Mol. Phylogenet. Evol.">
        <title>Genome-scale phylogeny and comparative genomics of the fungal order Sordariales.</title>
        <authorList>
            <person name="Hensen N."/>
            <person name="Bonometti L."/>
            <person name="Westerberg I."/>
            <person name="Brannstrom I.O."/>
            <person name="Guillou S."/>
            <person name="Cros-Aarteil S."/>
            <person name="Calhoun S."/>
            <person name="Haridas S."/>
            <person name="Kuo A."/>
            <person name="Mondo S."/>
            <person name="Pangilinan J."/>
            <person name="Riley R."/>
            <person name="LaButti K."/>
            <person name="Andreopoulos B."/>
            <person name="Lipzen A."/>
            <person name="Chen C."/>
            <person name="Yan M."/>
            <person name="Daum C."/>
            <person name="Ng V."/>
            <person name="Clum A."/>
            <person name="Steindorff A."/>
            <person name="Ohm R.A."/>
            <person name="Martin F."/>
            <person name="Silar P."/>
            <person name="Natvig D.O."/>
            <person name="Lalanne C."/>
            <person name="Gautier V."/>
            <person name="Ament-Velasquez S.L."/>
            <person name="Kruys A."/>
            <person name="Hutchinson M.I."/>
            <person name="Powell A.J."/>
            <person name="Barry K."/>
            <person name="Miller A.N."/>
            <person name="Grigoriev I.V."/>
            <person name="Debuchy R."/>
            <person name="Gladieux P."/>
            <person name="Hiltunen Thoren M."/>
            <person name="Johannesson H."/>
        </authorList>
    </citation>
    <scope>NUCLEOTIDE SEQUENCE</scope>
    <source>
        <strain evidence="7">CBS 508.74</strain>
    </source>
</reference>
<keyword evidence="6" id="KW-0472">Membrane</keyword>
<name>A0AAN6T7Q5_9PEZI</name>